<evidence type="ECO:0000256" key="5">
    <source>
        <dbReference type="ARBA" id="ARBA00023139"/>
    </source>
</evidence>
<comment type="caution">
    <text evidence="13">The sequence shown here is derived from an EMBL/GenBank/DDBJ whole genome shotgun (WGS) entry which is preliminary data.</text>
</comment>
<feature type="domain" description="OmpA-like" evidence="12">
    <location>
        <begin position="87"/>
        <end position="202"/>
    </location>
</feature>
<dbReference type="Gene3D" id="3.30.1330.60">
    <property type="entry name" value="OmpA-like domain"/>
    <property type="match status" value="1"/>
</dbReference>
<keyword evidence="2" id="KW-0132">Cell division</keyword>
<dbReference type="EMBL" id="BDFE01000020">
    <property type="protein sequence ID" value="GAU09776.1"/>
    <property type="molecule type" value="Genomic_DNA"/>
</dbReference>
<dbReference type="STRING" id="1592317.DPF_2509"/>
<evidence type="ECO:0000256" key="8">
    <source>
        <dbReference type="ARBA" id="ARBA00023306"/>
    </source>
</evidence>
<evidence type="ECO:0000256" key="11">
    <source>
        <dbReference type="SAM" id="Coils"/>
    </source>
</evidence>
<dbReference type="GO" id="GO:0009279">
    <property type="term" value="C:cell outer membrane"/>
    <property type="evidence" value="ECO:0007669"/>
    <property type="project" value="UniProtKB-SubCell"/>
</dbReference>
<dbReference type="GO" id="GO:0051301">
    <property type="term" value="P:cell division"/>
    <property type="evidence" value="ECO:0007669"/>
    <property type="project" value="UniProtKB-KW"/>
</dbReference>
<protein>
    <recommendedName>
        <fullName evidence="9">Peptidoglycan-associated protein</fullName>
    </recommendedName>
</protein>
<comment type="similarity">
    <text evidence="9">Belongs to the Pal lipoprotein family.</text>
</comment>
<dbReference type="PANTHER" id="PTHR30329">
    <property type="entry name" value="STATOR ELEMENT OF FLAGELLAR MOTOR COMPLEX"/>
    <property type="match status" value="1"/>
</dbReference>
<keyword evidence="14" id="KW-1185">Reference proteome</keyword>
<gene>
    <name evidence="9" type="primary">pal</name>
    <name evidence="13" type="ORF">DPF_2509</name>
</gene>
<dbReference type="RefSeq" id="WP_069860015.1">
    <property type="nucleotide sequence ID" value="NZ_BDFE01000020.1"/>
</dbReference>
<evidence type="ECO:0000313" key="14">
    <source>
        <dbReference type="Proteomes" id="UP000095200"/>
    </source>
</evidence>
<dbReference type="InterPro" id="IPR036737">
    <property type="entry name" value="OmpA-like_sf"/>
</dbReference>
<keyword evidence="11" id="KW-0175">Coiled coil</keyword>
<dbReference type="PRINTS" id="PR01021">
    <property type="entry name" value="OMPADOMAIN"/>
</dbReference>
<dbReference type="InterPro" id="IPR006665">
    <property type="entry name" value="OmpA-like"/>
</dbReference>
<dbReference type="InterPro" id="IPR039001">
    <property type="entry name" value="Pal"/>
</dbReference>
<evidence type="ECO:0000256" key="7">
    <source>
        <dbReference type="ARBA" id="ARBA00023288"/>
    </source>
</evidence>
<proteinExistence type="inferred from homology"/>
<dbReference type="AlphaFoldDB" id="A0A194AL61"/>
<dbReference type="SUPFAM" id="SSF103088">
    <property type="entry name" value="OmpA-like"/>
    <property type="match status" value="1"/>
</dbReference>
<evidence type="ECO:0000256" key="1">
    <source>
        <dbReference type="ARBA" id="ARBA00004442"/>
    </source>
</evidence>
<evidence type="ECO:0000256" key="4">
    <source>
        <dbReference type="ARBA" id="ARBA00023136"/>
    </source>
</evidence>
<reference evidence="14" key="1">
    <citation type="submission" date="2016-06" db="EMBL/GenBank/DDBJ databases">
        <title>Draft genome sequence of Desulfoplanes formicivorans strain Pf12B.</title>
        <authorList>
            <person name="Watanabe M."/>
            <person name="Kojima H."/>
            <person name="Fukui M."/>
        </authorList>
    </citation>
    <scope>NUCLEOTIDE SEQUENCE [LARGE SCALE GENOMIC DNA]</scope>
    <source>
        <strain evidence="14">Pf12B</strain>
    </source>
</reference>
<dbReference type="HAMAP" id="MF_02204">
    <property type="entry name" value="Pal"/>
    <property type="match status" value="1"/>
</dbReference>
<evidence type="ECO:0000256" key="6">
    <source>
        <dbReference type="ARBA" id="ARBA00023237"/>
    </source>
</evidence>
<dbReference type="PROSITE" id="PS51123">
    <property type="entry name" value="OMPA_2"/>
    <property type="match status" value="1"/>
</dbReference>
<comment type="subcellular location">
    <subcellularLocation>
        <location evidence="1">Cell outer membrane</location>
    </subcellularLocation>
</comment>
<evidence type="ECO:0000256" key="9">
    <source>
        <dbReference type="HAMAP-Rule" id="MF_02204"/>
    </source>
</evidence>
<keyword evidence="4 10" id="KW-0472">Membrane</keyword>
<name>A0A194AL61_9BACT</name>
<evidence type="ECO:0000256" key="10">
    <source>
        <dbReference type="PROSITE-ProRule" id="PRU00473"/>
    </source>
</evidence>
<keyword evidence="3" id="KW-0732">Signal</keyword>
<evidence type="ECO:0000256" key="2">
    <source>
        <dbReference type="ARBA" id="ARBA00022618"/>
    </source>
</evidence>
<evidence type="ECO:0000313" key="13">
    <source>
        <dbReference type="EMBL" id="GAU09776.1"/>
    </source>
</evidence>
<keyword evidence="5" id="KW-0564">Palmitate</keyword>
<dbReference type="CDD" id="cd07185">
    <property type="entry name" value="OmpA_C-like"/>
    <property type="match status" value="1"/>
</dbReference>
<dbReference type="InterPro" id="IPR014169">
    <property type="entry name" value="Pal_lipo_C"/>
</dbReference>
<dbReference type="Proteomes" id="UP000095200">
    <property type="component" value="Unassembled WGS sequence"/>
</dbReference>
<keyword evidence="6" id="KW-0998">Cell outer membrane</keyword>
<evidence type="ECO:0000259" key="12">
    <source>
        <dbReference type="PROSITE" id="PS51123"/>
    </source>
</evidence>
<keyword evidence="8" id="KW-0131">Cell cycle</keyword>
<dbReference type="Pfam" id="PF00691">
    <property type="entry name" value="OmpA"/>
    <property type="match status" value="1"/>
</dbReference>
<dbReference type="NCBIfam" id="TIGR02802">
    <property type="entry name" value="Pal_lipo"/>
    <property type="match status" value="1"/>
</dbReference>
<feature type="coiled-coil region" evidence="11">
    <location>
        <begin position="47"/>
        <end position="81"/>
    </location>
</feature>
<dbReference type="PANTHER" id="PTHR30329:SF21">
    <property type="entry name" value="LIPOPROTEIN YIAD-RELATED"/>
    <property type="match status" value="1"/>
</dbReference>
<organism evidence="13 14">
    <name type="scientific">Desulfoplanes formicivorans</name>
    <dbReference type="NCBI Taxonomy" id="1592317"/>
    <lineage>
        <taxon>Bacteria</taxon>
        <taxon>Pseudomonadati</taxon>
        <taxon>Thermodesulfobacteriota</taxon>
        <taxon>Desulfovibrionia</taxon>
        <taxon>Desulfovibrionales</taxon>
        <taxon>Desulfoplanaceae</taxon>
        <taxon>Desulfoplanes</taxon>
    </lineage>
</organism>
<keyword evidence="7 13" id="KW-0449">Lipoprotein</keyword>
<accession>A0A194AL61</accession>
<dbReference type="InterPro" id="IPR050330">
    <property type="entry name" value="Bact_OuterMem_StrucFunc"/>
</dbReference>
<dbReference type="InterPro" id="IPR006664">
    <property type="entry name" value="OMP_bac"/>
</dbReference>
<evidence type="ECO:0000256" key="3">
    <source>
        <dbReference type="ARBA" id="ARBA00022729"/>
    </source>
</evidence>
<sequence length="202" mass="23554">MMHRDLRWLVLLVLSCLVCFGCAKKQITPQATPPASQESMQYDQNGMQTGMDQAVEAKEAAQELRERQLMEEQRANEERARQEAMVVETVQRLENDRIYFDFDSFELKPQSRTILQNKAELLKQMPDLKLRIEGHCDERGTDEYNLALGEKRARVAYEFLILLGVEPQRLQIISYGEEYPADPGHNETAWALNRRDEFKVFK</sequence>